<keyword evidence="3" id="KW-1185">Reference proteome</keyword>
<dbReference type="RefSeq" id="WP_183657307.1">
    <property type="nucleotide sequence ID" value="NZ_JACIBV010000001.1"/>
</dbReference>
<dbReference type="GeneID" id="95393475"/>
<organism evidence="2 3">
    <name type="scientific">Nonomuraea dietziae</name>
    <dbReference type="NCBI Taxonomy" id="65515"/>
    <lineage>
        <taxon>Bacteria</taxon>
        <taxon>Bacillati</taxon>
        <taxon>Actinomycetota</taxon>
        <taxon>Actinomycetes</taxon>
        <taxon>Streptosporangiales</taxon>
        <taxon>Streptosporangiaceae</taxon>
        <taxon>Nonomuraea</taxon>
    </lineage>
</organism>
<evidence type="ECO:0000313" key="2">
    <source>
        <dbReference type="EMBL" id="MBB3731379.1"/>
    </source>
</evidence>
<dbReference type="EMBL" id="JACIBV010000001">
    <property type="protein sequence ID" value="MBB3731379.1"/>
    <property type="molecule type" value="Genomic_DNA"/>
</dbReference>
<feature type="transmembrane region" description="Helical" evidence="1">
    <location>
        <begin position="190"/>
        <end position="210"/>
    </location>
</feature>
<evidence type="ECO:0000256" key="1">
    <source>
        <dbReference type="SAM" id="Phobius"/>
    </source>
</evidence>
<comment type="caution">
    <text evidence="2">The sequence shown here is derived from an EMBL/GenBank/DDBJ whole genome shotgun (WGS) entry which is preliminary data.</text>
</comment>
<protein>
    <submittedName>
        <fullName evidence="2">Uncharacterized protein</fullName>
    </submittedName>
</protein>
<keyword evidence="1" id="KW-0812">Transmembrane</keyword>
<feature type="transmembrane region" description="Helical" evidence="1">
    <location>
        <begin position="25"/>
        <end position="43"/>
    </location>
</feature>
<dbReference type="Proteomes" id="UP000579945">
    <property type="component" value="Unassembled WGS sequence"/>
</dbReference>
<evidence type="ECO:0000313" key="3">
    <source>
        <dbReference type="Proteomes" id="UP000579945"/>
    </source>
</evidence>
<accession>A0A7W5YTS4</accession>
<keyword evidence="1" id="KW-0472">Membrane</keyword>
<proteinExistence type="predicted"/>
<sequence length="211" mass="21728">MEKIAIEYADFAEYDRRQRGIQRHVLAAFLGGLVVGLVGVAASELPTDVHYDPYIYLALAVAVGATASGIGWALLTTFLASASTVVAAMGGSALRGDLNFEAIGGTSSGLNLVVGQLVALGLLAYVSRRLDGWGDLGAGVVSGLLLADVIDRATPGGIDWEPAFWPVAAVAVTLLSVFVIFLLRRTTAGRVRAAAVAAVVAGLLTLALHAL</sequence>
<keyword evidence="1" id="KW-1133">Transmembrane helix</keyword>
<gene>
    <name evidence="2" type="ORF">FHR33_007239</name>
</gene>
<reference evidence="2 3" key="1">
    <citation type="submission" date="2020-08" db="EMBL/GenBank/DDBJ databases">
        <title>Sequencing the genomes of 1000 actinobacteria strains.</title>
        <authorList>
            <person name="Klenk H.-P."/>
        </authorList>
    </citation>
    <scope>NUCLEOTIDE SEQUENCE [LARGE SCALE GENOMIC DNA]</scope>
    <source>
        <strain evidence="2 3">DSM 44320</strain>
    </source>
</reference>
<feature type="transmembrane region" description="Helical" evidence="1">
    <location>
        <begin position="109"/>
        <end position="127"/>
    </location>
</feature>
<dbReference type="AlphaFoldDB" id="A0A7W5YTS4"/>
<name>A0A7W5YTS4_9ACTN</name>
<feature type="transmembrane region" description="Helical" evidence="1">
    <location>
        <begin position="55"/>
        <end position="88"/>
    </location>
</feature>
<feature type="transmembrane region" description="Helical" evidence="1">
    <location>
        <begin position="163"/>
        <end position="183"/>
    </location>
</feature>